<keyword evidence="2 8" id="KW-0963">Cytoplasm</keyword>
<keyword evidence="4 8" id="KW-0547">Nucleotide-binding</keyword>
<evidence type="ECO:0000259" key="12">
    <source>
        <dbReference type="SMART" id="SM00864"/>
    </source>
</evidence>
<dbReference type="SUPFAM" id="SSF55307">
    <property type="entry name" value="Tubulin C-terminal domain-like"/>
    <property type="match status" value="1"/>
</dbReference>
<dbReference type="CDD" id="cd02201">
    <property type="entry name" value="FtsZ_type1"/>
    <property type="match status" value="1"/>
</dbReference>
<dbReference type="InterPro" id="IPR024757">
    <property type="entry name" value="FtsZ_C"/>
</dbReference>
<comment type="caution">
    <text evidence="14">The sequence shown here is derived from an EMBL/GenBank/DDBJ whole genome shotgun (WGS) entry which is preliminary data.</text>
</comment>
<keyword evidence="3 8" id="KW-0132">Cell division</keyword>
<dbReference type="InterPro" id="IPR018316">
    <property type="entry name" value="Tubulin/FtsZ_2-layer-sand-dom"/>
</dbReference>
<dbReference type="InterPro" id="IPR037103">
    <property type="entry name" value="Tubulin/FtsZ-like_C"/>
</dbReference>
<dbReference type="HAMAP" id="MF_00909">
    <property type="entry name" value="FtsZ"/>
    <property type="match status" value="1"/>
</dbReference>
<evidence type="ECO:0000256" key="4">
    <source>
        <dbReference type="ARBA" id="ARBA00022741"/>
    </source>
</evidence>
<dbReference type="PROSITE" id="PS01135">
    <property type="entry name" value="FTSZ_2"/>
    <property type="match status" value="1"/>
</dbReference>
<keyword evidence="15" id="KW-1185">Reference proteome</keyword>
<dbReference type="SMART" id="SM00864">
    <property type="entry name" value="Tubulin"/>
    <property type="match status" value="1"/>
</dbReference>
<evidence type="ECO:0000256" key="3">
    <source>
        <dbReference type="ARBA" id="ARBA00022618"/>
    </source>
</evidence>
<proteinExistence type="inferred from homology"/>
<comment type="function">
    <text evidence="8 10">Essential cell division protein that forms a contractile ring structure (Z ring) at the future cell division site. The regulation of the ring assembly controls the timing and the location of cell division. One of the functions of the FtsZ ring is to recruit other cell division proteins to the septum to produce a new cell wall between the dividing cells. Binds GTP and shows GTPase activity.</text>
</comment>
<feature type="domain" description="Tubulin/FtsZ GTPase" evidence="12">
    <location>
        <begin position="15"/>
        <end position="207"/>
    </location>
</feature>
<feature type="binding site" evidence="8">
    <location>
        <position position="146"/>
    </location>
    <ligand>
        <name>GTP</name>
        <dbReference type="ChEBI" id="CHEBI:37565"/>
    </ligand>
</feature>
<dbReference type="OrthoDB" id="9813375at2"/>
<dbReference type="Pfam" id="PF00091">
    <property type="entry name" value="Tubulin"/>
    <property type="match status" value="1"/>
</dbReference>
<dbReference type="GO" id="GO:0032153">
    <property type="term" value="C:cell division site"/>
    <property type="evidence" value="ECO:0007669"/>
    <property type="project" value="UniProtKB-UniRule"/>
</dbReference>
<feature type="coiled-coil region" evidence="11">
    <location>
        <begin position="427"/>
        <end position="456"/>
    </location>
</feature>
<dbReference type="InterPro" id="IPR045061">
    <property type="entry name" value="FtsZ/CetZ"/>
</dbReference>
<reference evidence="14 15" key="1">
    <citation type="submission" date="2017-06" db="EMBL/GenBank/DDBJ databases">
        <title>Raineya orbicola gen. nov., sp. nov. a slightly thermophilic bacterium of the phylum Bacteroidetes and the description of Raineyaceae fam. nov.</title>
        <authorList>
            <person name="Albuquerque L."/>
            <person name="Polonia A.R.M."/>
            <person name="Barroso C."/>
            <person name="Froufe H.J.C."/>
            <person name="Lage O."/>
            <person name="Lobo-Da-Cunha A."/>
            <person name="Egas C."/>
            <person name="Da Costa M.S."/>
        </authorList>
    </citation>
    <scope>NUCLEOTIDE SEQUENCE [LARGE SCALE GENOMIC DNA]</scope>
    <source>
        <strain evidence="14 15">SPSPC-11</strain>
    </source>
</reference>
<dbReference type="PANTHER" id="PTHR30314">
    <property type="entry name" value="CELL DIVISION PROTEIN FTSZ-RELATED"/>
    <property type="match status" value="1"/>
</dbReference>
<keyword evidence="7 8" id="KW-0131">Cell cycle</keyword>
<dbReference type="Gene3D" id="3.40.50.1440">
    <property type="entry name" value="Tubulin/FtsZ, GTPase domain"/>
    <property type="match status" value="1"/>
</dbReference>
<dbReference type="GO" id="GO:0051258">
    <property type="term" value="P:protein polymerization"/>
    <property type="evidence" value="ECO:0007669"/>
    <property type="project" value="UniProtKB-UniRule"/>
</dbReference>
<dbReference type="GO" id="GO:0005525">
    <property type="term" value="F:GTP binding"/>
    <property type="evidence" value="ECO:0007669"/>
    <property type="project" value="UniProtKB-UniRule"/>
</dbReference>
<feature type="binding site" evidence="8">
    <location>
        <position position="142"/>
    </location>
    <ligand>
        <name>GTP</name>
        <dbReference type="ChEBI" id="CHEBI:37565"/>
    </ligand>
</feature>
<dbReference type="PANTHER" id="PTHR30314:SF3">
    <property type="entry name" value="MITOCHONDRIAL DIVISION PROTEIN FSZA"/>
    <property type="match status" value="1"/>
</dbReference>
<sequence length="519" mass="57048">MSYTFVKQNFQGKSIIKVIGVGGGGSNAVNHMFNRGIKDVEFVVCNTDAQALNASPVPTKLQIGINLTEGLGAGANPEKGREAALESREDIRELLANHTKMVFVTAGMGGGTGTGAAPVIAQISRDLGILTVGIVTAPFSFEGKKKIEQAKQGIDELRKYCDTLIIISNDKLREVYGNLSMSNAFAQADNILLTAAKSIAELITVPGYVNVDFEDVKTIMTNSGTAVMGSAKAEGEDRASKAVEEALNSPLLNNRDIRGAKKMLVSVMSSDKAELRLDEFTTVMDYITEKIGGEADNVIWGQGIDPTLGEAVRVTVIATGFVGEVDSPYEKKTNDTKIIHDLETGSKKVQELVEPDEKISSIPTIHPKKTQDQNEEKIEKIEKKEKEVVFEISPQIENVSIEKPIAESIPEKIVYNLEEKAPEKTAQDLKKLEEEKAKQELKRKEEESAKKRLEILKSLSNNYENSSEDIKYKSDVPAFKRRGIQLEEVKLSDKEISRYSLDGDNQITTNNKFFTDKPD</sequence>
<dbReference type="GO" id="GO:0043093">
    <property type="term" value="P:FtsZ-dependent cytokinesis"/>
    <property type="evidence" value="ECO:0007669"/>
    <property type="project" value="UniProtKB-UniRule"/>
</dbReference>
<evidence type="ECO:0000313" key="15">
    <source>
        <dbReference type="Proteomes" id="UP000233387"/>
    </source>
</evidence>
<dbReference type="GO" id="GO:0005737">
    <property type="term" value="C:cytoplasm"/>
    <property type="evidence" value="ECO:0007669"/>
    <property type="project" value="UniProtKB-SubCell"/>
</dbReference>
<evidence type="ECO:0000256" key="7">
    <source>
        <dbReference type="ARBA" id="ARBA00023306"/>
    </source>
</evidence>
<dbReference type="SMART" id="SM00865">
    <property type="entry name" value="Tubulin_C"/>
    <property type="match status" value="1"/>
</dbReference>
<evidence type="ECO:0000256" key="1">
    <source>
        <dbReference type="ARBA" id="ARBA00009690"/>
    </source>
</evidence>
<dbReference type="FunFam" id="3.40.50.1440:FF:000023">
    <property type="entry name" value="Cell division protein FtsZ"/>
    <property type="match status" value="1"/>
</dbReference>
<evidence type="ECO:0000256" key="9">
    <source>
        <dbReference type="NCBIfam" id="TIGR00065"/>
    </source>
</evidence>
<dbReference type="Proteomes" id="UP000233387">
    <property type="component" value="Unassembled WGS sequence"/>
</dbReference>
<dbReference type="EMBL" id="NKXO01000043">
    <property type="protein sequence ID" value="PKQ66728.1"/>
    <property type="molecule type" value="Genomic_DNA"/>
</dbReference>
<feature type="binding site" evidence="8">
    <location>
        <begin position="23"/>
        <end position="27"/>
    </location>
    <ligand>
        <name>GTP</name>
        <dbReference type="ChEBI" id="CHEBI:37565"/>
    </ligand>
</feature>
<dbReference type="SUPFAM" id="SSF52490">
    <property type="entry name" value="Tubulin nucleotide-binding domain-like"/>
    <property type="match status" value="1"/>
</dbReference>
<dbReference type="Pfam" id="PF12327">
    <property type="entry name" value="FtsZ_C"/>
    <property type="match status" value="1"/>
</dbReference>
<dbReference type="InterPro" id="IPR036525">
    <property type="entry name" value="Tubulin/FtsZ_GTPase_sf"/>
</dbReference>
<evidence type="ECO:0000256" key="2">
    <source>
        <dbReference type="ARBA" id="ARBA00022490"/>
    </source>
</evidence>
<feature type="binding site" evidence="8">
    <location>
        <position position="189"/>
    </location>
    <ligand>
        <name>GTP</name>
        <dbReference type="ChEBI" id="CHEBI:37565"/>
    </ligand>
</feature>
<feature type="domain" description="Tubulin/FtsZ 2-layer sandwich" evidence="13">
    <location>
        <begin position="209"/>
        <end position="330"/>
    </location>
</feature>
<organism evidence="14 15">
    <name type="scientific">Raineya orbicola</name>
    <dbReference type="NCBI Taxonomy" id="2016530"/>
    <lineage>
        <taxon>Bacteria</taxon>
        <taxon>Pseudomonadati</taxon>
        <taxon>Bacteroidota</taxon>
        <taxon>Cytophagia</taxon>
        <taxon>Cytophagales</taxon>
        <taxon>Raineyaceae</taxon>
        <taxon>Raineya</taxon>
    </lineage>
</organism>
<dbReference type="AlphaFoldDB" id="A0A2N3I8X5"/>
<feature type="binding site" evidence="8">
    <location>
        <begin position="111"/>
        <end position="113"/>
    </location>
    <ligand>
        <name>GTP</name>
        <dbReference type="ChEBI" id="CHEBI:37565"/>
    </ligand>
</feature>
<keyword evidence="11" id="KW-0175">Coiled coil</keyword>
<dbReference type="InterPro" id="IPR020805">
    <property type="entry name" value="Cell_div_FtsZ_CS"/>
</dbReference>
<dbReference type="InterPro" id="IPR008280">
    <property type="entry name" value="Tub_FtsZ_C"/>
</dbReference>
<comment type="subunit">
    <text evidence="8">Homodimer. Polymerizes to form a dynamic ring structure in a strictly GTP-dependent manner. Interacts directly with several other division proteins.</text>
</comment>
<comment type="subcellular location">
    <subcellularLocation>
        <location evidence="8">Cytoplasm</location>
    </subcellularLocation>
    <text evidence="8">Assembles at midcell at the inner surface of the cytoplasmic membrane.</text>
</comment>
<evidence type="ECO:0000256" key="5">
    <source>
        <dbReference type="ARBA" id="ARBA00023134"/>
    </source>
</evidence>
<dbReference type="PRINTS" id="PR00423">
    <property type="entry name" value="CELLDVISFTSZ"/>
</dbReference>
<dbReference type="InterPro" id="IPR000158">
    <property type="entry name" value="Cell_div_FtsZ"/>
</dbReference>
<dbReference type="GO" id="GO:0003924">
    <property type="term" value="F:GTPase activity"/>
    <property type="evidence" value="ECO:0007669"/>
    <property type="project" value="UniProtKB-UniRule"/>
</dbReference>
<dbReference type="RefSeq" id="WP_101359557.1">
    <property type="nucleotide sequence ID" value="NZ_NKXO01000043.1"/>
</dbReference>
<evidence type="ECO:0000256" key="8">
    <source>
        <dbReference type="HAMAP-Rule" id="MF_00909"/>
    </source>
</evidence>
<keyword evidence="6 8" id="KW-0717">Septation</keyword>
<dbReference type="Gene3D" id="3.30.1330.20">
    <property type="entry name" value="Tubulin/FtsZ, C-terminal domain"/>
    <property type="match status" value="1"/>
</dbReference>
<accession>A0A2N3I8X5</accession>
<keyword evidence="5 8" id="KW-0342">GTP-binding</keyword>
<dbReference type="GO" id="GO:0000917">
    <property type="term" value="P:division septum assembly"/>
    <property type="evidence" value="ECO:0007669"/>
    <property type="project" value="UniProtKB-KW"/>
</dbReference>
<protein>
    <recommendedName>
        <fullName evidence="8 9">Cell division protein FtsZ</fullName>
    </recommendedName>
</protein>
<dbReference type="PROSITE" id="PS01134">
    <property type="entry name" value="FTSZ_1"/>
    <property type="match status" value="1"/>
</dbReference>
<evidence type="ECO:0000313" key="14">
    <source>
        <dbReference type="EMBL" id="PKQ66728.1"/>
    </source>
</evidence>
<evidence type="ECO:0000256" key="6">
    <source>
        <dbReference type="ARBA" id="ARBA00023210"/>
    </source>
</evidence>
<comment type="similarity">
    <text evidence="1 8 10">Belongs to the FtsZ family.</text>
</comment>
<evidence type="ECO:0000259" key="13">
    <source>
        <dbReference type="SMART" id="SM00865"/>
    </source>
</evidence>
<dbReference type="NCBIfam" id="TIGR00065">
    <property type="entry name" value="ftsZ"/>
    <property type="match status" value="1"/>
</dbReference>
<dbReference type="InterPro" id="IPR003008">
    <property type="entry name" value="Tubulin_FtsZ_GTPase"/>
</dbReference>
<evidence type="ECO:0000256" key="10">
    <source>
        <dbReference type="RuleBase" id="RU000631"/>
    </source>
</evidence>
<evidence type="ECO:0000256" key="11">
    <source>
        <dbReference type="SAM" id="Coils"/>
    </source>
</evidence>
<name>A0A2N3I8X5_9BACT</name>
<gene>
    <name evidence="8" type="primary">ftsZ</name>
    <name evidence="14" type="ORF">Rain11_2296</name>
</gene>